<organism evidence="1 2">
    <name type="scientific">Melastoma candidum</name>
    <dbReference type="NCBI Taxonomy" id="119954"/>
    <lineage>
        <taxon>Eukaryota</taxon>
        <taxon>Viridiplantae</taxon>
        <taxon>Streptophyta</taxon>
        <taxon>Embryophyta</taxon>
        <taxon>Tracheophyta</taxon>
        <taxon>Spermatophyta</taxon>
        <taxon>Magnoliopsida</taxon>
        <taxon>eudicotyledons</taxon>
        <taxon>Gunneridae</taxon>
        <taxon>Pentapetalae</taxon>
        <taxon>rosids</taxon>
        <taxon>malvids</taxon>
        <taxon>Myrtales</taxon>
        <taxon>Melastomataceae</taxon>
        <taxon>Melastomatoideae</taxon>
        <taxon>Melastomateae</taxon>
        <taxon>Melastoma</taxon>
    </lineage>
</organism>
<keyword evidence="2" id="KW-1185">Reference proteome</keyword>
<evidence type="ECO:0000313" key="1">
    <source>
        <dbReference type="EMBL" id="KAI4321619.1"/>
    </source>
</evidence>
<comment type="caution">
    <text evidence="1">The sequence shown here is derived from an EMBL/GenBank/DDBJ whole genome shotgun (WGS) entry which is preliminary data.</text>
</comment>
<accession>A0ACB9MDS0</accession>
<proteinExistence type="predicted"/>
<gene>
    <name evidence="1" type="ORF">MLD38_034982</name>
</gene>
<evidence type="ECO:0000313" key="2">
    <source>
        <dbReference type="Proteomes" id="UP001057402"/>
    </source>
</evidence>
<dbReference type="EMBL" id="CM042889">
    <property type="protein sequence ID" value="KAI4321619.1"/>
    <property type="molecule type" value="Genomic_DNA"/>
</dbReference>
<sequence>MSFPSPALSSYNTDPLIRQVVSGFDEENDSTGLLAAERHFEEFKLRFGKVYATREEHDHRFGVFRSNLLRAEVNQRLDPSAVHGVTKFSDLTPNEFRRKFLGARSAESRIRERAGHAGRSARLELWKGAHYLATGDLVSLSEQQLVDCDHECDPEEYGACDSGCNGGLMTTAFEYTLKAGGLMREDDYPYTGTGPWQVQIRQEKNSSICSQFQRHLPQRETDRRESGEERTTCSGDKRSVHANVRGRSLVPLTYARSTRTTGCSWWATDQQATPR</sequence>
<reference evidence="2" key="1">
    <citation type="journal article" date="2023" name="Front. Plant Sci.">
        <title>Chromosomal-level genome assembly of Melastoma candidum provides insights into trichome evolution.</title>
        <authorList>
            <person name="Zhong Y."/>
            <person name="Wu W."/>
            <person name="Sun C."/>
            <person name="Zou P."/>
            <person name="Liu Y."/>
            <person name="Dai S."/>
            <person name="Zhou R."/>
        </authorList>
    </citation>
    <scope>NUCLEOTIDE SEQUENCE [LARGE SCALE GENOMIC DNA]</scope>
</reference>
<dbReference type="Proteomes" id="UP001057402">
    <property type="component" value="Chromosome 10"/>
</dbReference>
<name>A0ACB9MDS0_9MYRT</name>
<protein>
    <submittedName>
        <fullName evidence="1">Uncharacterized protein</fullName>
    </submittedName>
</protein>